<evidence type="ECO:0000256" key="6">
    <source>
        <dbReference type="ARBA" id="ARBA00023118"/>
    </source>
</evidence>
<keyword evidence="6 10" id="KW-0051">Antiviral defense</keyword>
<dbReference type="Gene3D" id="1.20.120.920">
    <property type="entry name" value="CRISPR-associated endonuclease Cas1, C-terminal domain"/>
    <property type="match status" value="1"/>
</dbReference>
<evidence type="ECO:0000313" key="11">
    <source>
        <dbReference type="EMBL" id="TQF17935.1"/>
    </source>
</evidence>
<evidence type="ECO:0000256" key="3">
    <source>
        <dbReference type="ARBA" id="ARBA00022759"/>
    </source>
</evidence>
<keyword evidence="8 10" id="KW-0464">Manganese</keyword>
<comment type="caution">
    <text evidence="11">The sequence shown here is derived from an EMBL/GenBank/DDBJ whole genome shotgun (WGS) entry which is preliminary data.</text>
</comment>
<comment type="function">
    <text evidence="10">CRISPR (clustered regularly interspaced short palindromic repeat), is an adaptive immune system that provides protection against mobile genetic elements (viruses, transposable elements and conjugative plasmids). CRISPR clusters contain spacers, sequences complementary to antecedent mobile elements, and target invading nucleic acids. CRISPR clusters are transcribed and processed into CRISPR RNA (crRNA). Acts as a dsDNA endonuclease. Involved in the integration of spacer DNA into the CRISPR cassette.</text>
</comment>
<comment type="cofactor">
    <cofactor evidence="10">
        <name>Mg(2+)</name>
        <dbReference type="ChEBI" id="CHEBI:18420"/>
    </cofactor>
    <cofactor evidence="10">
        <name>Mn(2+)</name>
        <dbReference type="ChEBI" id="CHEBI:29035"/>
    </cofactor>
</comment>
<organism evidence="11 12">
    <name type="scientific">Myxococcus llanfairpwllgwyngyllgogerychwyrndrobwllllantysiliogogogochensis</name>
    <dbReference type="NCBI Taxonomy" id="2590453"/>
    <lineage>
        <taxon>Bacteria</taxon>
        <taxon>Pseudomonadati</taxon>
        <taxon>Myxococcota</taxon>
        <taxon>Myxococcia</taxon>
        <taxon>Myxococcales</taxon>
        <taxon>Cystobacterineae</taxon>
        <taxon>Myxococcaceae</taxon>
        <taxon>Myxococcus</taxon>
    </lineage>
</organism>
<dbReference type="AlphaFoldDB" id="A0A540X9F5"/>
<dbReference type="OrthoDB" id="9803119at2"/>
<dbReference type="PANTHER" id="PTHR34353:SF2">
    <property type="entry name" value="CRISPR-ASSOCIATED ENDONUCLEASE CAS1 1"/>
    <property type="match status" value="1"/>
</dbReference>
<dbReference type="Proteomes" id="UP000315369">
    <property type="component" value="Unassembled WGS sequence"/>
</dbReference>
<comment type="subunit">
    <text evidence="9 10">Homodimer, forms a heterotetramer with a Cas2 homodimer.</text>
</comment>
<dbReference type="GO" id="GO:0043571">
    <property type="term" value="P:maintenance of CRISPR repeat elements"/>
    <property type="evidence" value="ECO:0007669"/>
    <property type="project" value="UniProtKB-UniRule"/>
</dbReference>
<dbReference type="NCBIfam" id="TIGR00287">
    <property type="entry name" value="cas1"/>
    <property type="match status" value="1"/>
</dbReference>
<keyword evidence="7 10" id="KW-0238">DNA-binding</keyword>
<evidence type="ECO:0000313" key="12">
    <source>
        <dbReference type="Proteomes" id="UP000315369"/>
    </source>
</evidence>
<dbReference type="GO" id="GO:0003677">
    <property type="term" value="F:DNA binding"/>
    <property type="evidence" value="ECO:0007669"/>
    <property type="project" value="UniProtKB-KW"/>
</dbReference>
<keyword evidence="12" id="KW-1185">Reference proteome</keyword>
<name>A0A540X9F5_9BACT</name>
<keyword evidence="1 10" id="KW-0540">Nuclease</keyword>
<gene>
    <name evidence="11" type="primary">cas1c</name>
    <name evidence="10" type="synonym">cas1</name>
    <name evidence="11" type="ORF">FJV41_00900</name>
</gene>
<comment type="similarity">
    <text evidence="10">Belongs to the CRISPR-associated endonuclease Cas1 family.</text>
</comment>
<reference evidence="11 12" key="1">
    <citation type="submission" date="2019-06" db="EMBL/GenBank/DDBJ databases">
        <authorList>
            <person name="Livingstone P."/>
            <person name="Whitworth D."/>
        </authorList>
    </citation>
    <scope>NUCLEOTIDE SEQUENCE [LARGE SCALE GENOMIC DNA]</scope>
    <source>
        <strain evidence="11 12">AM401</strain>
    </source>
</reference>
<dbReference type="GO" id="GO:0016787">
    <property type="term" value="F:hydrolase activity"/>
    <property type="evidence" value="ECO:0007669"/>
    <property type="project" value="UniProtKB-KW"/>
</dbReference>
<dbReference type="GO" id="GO:0051607">
    <property type="term" value="P:defense response to virus"/>
    <property type="evidence" value="ECO:0007669"/>
    <property type="project" value="UniProtKB-UniRule"/>
</dbReference>
<sequence length="342" mass="37790">MTTALNTLFITVEGTRLNKEGERVVVTIQDEKKAEVPLRHLRSVVCLARAWMTPELLESCVEAGIHVSFFGMTGRFLARVEGMPGGNVLLRRAQFRVADDGVRTLAIARAMVVGKLGNARQFLLHARRDAVEERKAALEEAAHRLSGHLRALERTEDLEQVRGLEGIAARDYFEVFPGLLKGDARRFVFDGRNRRPPRDPLNALLSFGYALLAQDCAGALAGVGLDPAVGFLHEDRPGRLSLALDLMEELRAPVVDRLVFSLVNRGQLKPEDFKTEAAGAVMLKDDARKTFLVAYQGAKQAEVQHVFLGQQTSWGLVPHLQALLLARALRGELDGYPPFAVR</sequence>
<protein>
    <recommendedName>
        <fullName evidence="10">CRISPR-associated endonuclease Cas1</fullName>
        <ecNumber evidence="10">3.1.-.-</ecNumber>
    </recommendedName>
</protein>
<dbReference type="EC" id="3.1.-.-" evidence="10"/>
<dbReference type="PANTHER" id="PTHR34353">
    <property type="entry name" value="CRISPR-ASSOCIATED ENDONUCLEASE CAS1 1"/>
    <property type="match status" value="1"/>
</dbReference>
<dbReference type="Gene3D" id="3.100.10.20">
    <property type="entry name" value="CRISPR-associated endonuclease Cas1, N-terminal domain"/>
    <property type="match status" value="1"/>
</dbReference>
<evidence type="ECO:0000256" key="4">
    <source>
        <dbReference type="ARBA" id="ARBA00022801"/>
    </source>
</evidence>
<proteinExistence type="inferred from homology"/>
<dbReference type="InterPro" id="IPR002729">
    <property type="entry name" value="CRISPR-assoc_Cas1"/>
</dbReference>
<evidence type="ECO:0000256" key="1">
    <source>
        <dbReference type="ARBA" id="ARBA00022722"/>
    </source>
</evidence>
<dbReference type="InterPro" id="IPR042206">
    <property type="entry name" value="CRISPR-assoc_Cas1_C"/>
</dbReference>
<evidence type="ECO:0000256" key="9">
    <source>
        <dbReference type="ARBA" id="ARBA00038592"/>
    </source>
</evidence>
<dbReference type="EMBL" id="VIFM01000002">
    <property type="protein sequence ID" value="TQF17935.1"/>
    <property type="molecule type" value="Genomic_DNA"/>
</dbReference>
<dbReference type="InterPro" id="IPR042211">
    <property type="entry name" value="CRISPR-assoc_Cas1_N"/>
</dbReference>
<keyword evidence="2 10" id="KW-0479">Metal-binding</keyword>
<dbReference type="NCBIfam" id="TIGR03640">
    <property type="entry name" value="cas1_DVULG"/>
    <property type="match status" value="1"/>
</dbReference>
<feature type="binding site" evidence="10">
    <location>
        <position position="165"/>
    </location>
    <ligand>
        <name>Mn(2+)</name>
        <dbReference type="ChEBI" id="CHEBI:29035"/>
    </ligand>
</feature>
<evidence type="ECO:0000256" key="10">
    <source>
        <dbReference type="HAMAP-Rule" id="MF_01470"/>
    </source>
</evidence>
<accession>A0A540X9F5</accession>
<dbReference type="GO" id="GO:0004520">
    <property type="term" value="F:DNA endonuclease activity"/>
    <property type="evidence" value="ECO:0007669"/>
    <property type="project" value="InterPro"/>
</dbReference>
<feature type="binding site" evidence="10">
    <location>
        <position position="233"/>
    </location>
    <ligand>
        <name>Mn(2+)</name>
        <dbReference type="ChEBI" id="CHEBI:29035"/>
    </ligand>
</feature>
<keyword evidence="4 10" id="KW-0378">Hydrolase</keyword>
<keyword evidence="5 10" id="KW-0460">Magnesium</keyword>
<dbReference type="RefSeq" id="WP_141640451.1">
    <property type="nucleotide sequence ID" value="NZ_VIFM01000002.1"/>
</dbReference>
<evidence type="ECO:0000256" key="5">
    <source>
        <dbReference type="ARBA" id="ARBA00022842"/>
    </source>
</evidence>
<dbReference type="InterPro" id="IPR019856">
    <property type="entry name" value="CRISPR-assoc_Cas1_DVULG"/>
</dbReference>
<evidence type="ECO:0000256" key="8">
    <source>
        <dbReference type="ARBA" id="ARBA00023211"/>
    </source>
</evidence>
<dbReference type="Pfam" id="PF01867">
    <property type="entry name" value="Cas_Cas1"/>
    <property type="match status" value="1"/>
</dbReference>
<dbReference type="InterPro" id="IPR050646">
    <property type="entry name" value="Cas1"/>
</dbReference>
<evidence type="ECO:0000256" key="2">
    <source>
        <dbReference type="ARBA" id="ARBA00022723"/>
    </source>
</evidence>
<keyword evidence="3 10" id="KW-0255">Endonuclease</keyword>
<evidence type="ECO:0000256" key="7">
    <source>
        <dbReference type="ARBA" id="ARBA00023125"/>
    </source>
</evidence>
<feature type="binding site" evidence="10">
    <location>
        <position position="248"/>
    </location>
    <ligand>
        <name>Mn(2+)</name>
        <dbReference type="ChEBI" id="CHEBI:29035"/>
    </ligand>
</feature>
<dbReference type="GO" id="GO:0046872">
    <property type="term" value="F:metal ion binding"/>
    <property type="evidence" value="ECO:0007669"/>
    <property type="project" value="UniProtKB-UniRule"/>
</dbReference>
<dbReference type="HAMAP" id="MF_01470">
    <property type="entry name" value="Cas1"/>
    <property type="match status" value="1"/>
</dbReference>